<feature type="compositionally biased region" description="Acidic residues" evidence="1">
    <location>
        <begin position="390"/>
        <end position="405"/>
    </location>
</feature>
<feature type="region of interest" description="Disordered" evidence="1">
    <location>
        <begin position="312"/>
        <end position="469"/>
    </location>
</feature>
<name>A0A8S1F9C2_9PELO</name>
<gene>
    <name evidence="2" type="ORF">CBOVIS_LOCUS10576</name>
</gene>
<comment type="caution">
    <text evidence="2">The sequence shown here is derived from an EMBL/GenBank/DDBJ whole genome shotgun (WGS) entry which is preliminary data.</text>
</comment>
<evidence type="ECO:0000313" key="3">
    <source>
        <dbReference type="Proteomes" id="UP000494206"/>
    </source>
</evidence>
<evidence type="ECO:0000256" key="1">
    <source>
        <dbReference type="SAM" id="MobiDB-lite"/>
    </source>
</evidence>
<feature type="compositionally biased region" description="Basic and acidic residues" evidence="1">
    <location>
        <begin position="313"/>
        <end position="341"/>
    </location>
</feature>
<feature type="region of interest" description="Disordered" evidence="1">
    <location>
        <begin position="485"/>
        <end position="522"/>
    </location>
</feature>
<feature type="compositionally biased region" description="Basic and acidic residues" evidence="1">
    <location>
        <begin position="506"/>
        <end position="522"/>
    </location>
</feature>
<organism evidence="2 3">
    <name type="scientific">Caenorhabditis bovis</name>
    <dbReference type="NCBI Taxonomy" id="2654633"/>
    <lineage>
        <taxon>Eukaryota</taxon>
        <taxon>Metazoa</taxon>
        <taxon>Ecdysozoa</taxon>
        <taxon>Nematoda</taxon>
        <taxon>Chromadorea</taxon>
        <taxon>Rhabditida</taxon>
        <taxon>Rhabditina</taxon>
        <taxon>Rhabditomorpha</taxon>
        <taxon>Rhabditoidea</taxon>
        <taxon>Rhabditidae</taxon>
        <taxon>Peloderinae</taxon>
        <taxon>Caenorhabditis</taxon>
    </lineage>
</organism>
<dbReference type="EMBL" id="CADEPM010000007">
    <property type="protein sequence ID" value="CAB3408847.1"/>
    <property type="molecule type" value="Genomic_DNA"/>
</dbReference>
<dbReference type="Proteomes" id="UP000494206">
    <property type="component" value="Unassembled WGS sequence"/>
</dbReference>
<feature type="compositionally biased region" description="Basic and acidic residues" evidence="1">
    <location>
        <begin position="406"/>
        <end position="427"/>
    </location>
</feature>
<keyword evidence="3" id="KW-1185">Reference proteome</keyword>
<reference evidence="2 3" key="1">
    <citation type="submission" date="2020-04" db="EMBL/GenBank/DDBJ databases">
        <authorList>
            <person name="Laetsch R D."/>
            <person name="Stevens L."/>
            <person name="Kumar S."/>
            <person name="Blaxter L. M."/>
        </authorList>
    </citation>
    <scope>NUCLEOTIDE SEQUENCE [LARGE SCALE GENOMIC DNA]</scope>
</reference>
<protein>
    <submittedName>
        <fullName evidence="2">Uncharacterized protein</fullName>
    </submittedName>
</protein>
<dbReference type="OrthoDB" id="5852842at2759"/>
<dbReference type="AlphaFoldDB" id="A0A8S1F9C2"/>
<sequence length="630" mass="72684">MIVSFDETFVNTIEDNETLCEIREHVLRVFTDKRLFDTCDVEDIYRLFTFLPSLFKHSHVARDGNAYERFIYLLFDALACIINTCYEEARPAKLRRLFQPAHYVMCKFMLHPIDAERCTIKNTRVLELVRAIIKVIKSGNWMQQIKTASYYDISEIAELITLLKNMCYYSDPAIFEPERAPEEFTLPIGESLPSKLKPILSKNELKYIEQSQIFNLSAEIVWTGAKHNYNSHFVDVMDFLLERVTNKLVNDIELIIIRDLISDDKDVRKQAEEAFQNIKRSKKLNWNNVVCCSGRTKANMEDEDSLLDAVEENAERESPIIAQERDTQSPHNAEKSNTAEHESDDENPNDALDYNEDPDDDDDNDDDDDGEVKSDEEEEGAEEKNKNEQLEEGELEDGELEDSDDNEKNEKSDGEISDHEDVMEKRQQRFGIQKPSIESRLSRPVESRNRAPVRGIPPPAVSRSRPTMTSWEKGLLDAKNRIQTASAIRQEDPDFERKRLLAAPTGEREYGRRAEFSSDEGITTREDRSISPFKDDAHRKSIPSLLTIRTSPPPVPRRRRPHDGDRFDLGPQTIYPSNNRIMRRDGGRPGAHGFFAPLATFFAFPETHFWIAVSSRNQLLTNERRVADKQ</sequence>
<feature type="compositionally biased region" description="Acidic residues" evidence="1">
    <location>
        <begin position="342"/>
        <end position="381"/>
    </location>
</feature>
<proteinExistence type="predicted"/>
<accession>A0A8S1F9C2</accession>
<feature type="compositionally biased region" description="Basic and acidic residues" evidence="1">
    <location>
        <begin position="440"/>
        <end position="449"/>
    </location>
</feature>
<evidence type="ECO:0000313" key="2">
    <source>
        <dbReference type="EMBL" id="CAB3408847.1"/>
    </source>
</evidence>
<feature type="region of interest" description="Disordered" evidence="1">
    <location>
        <begin position="546"/>
        <end position="573"/>
    </location>
</feature>
<feature type="compositionally biased region" description="Basic and acidic residues" evidence="1">
    <location>
        <begin position="489"/>
        <end position="499"/>
    </location>
</feature>